<evidence type="ECO:0000256" key="1">
    <source>
        <dbReference type="SAM" id="Phobius"/>
    </source>
</evidence>
<reference evidence="4 5" key="1">
    <citation type="submission" date="2018-07" db="EMBL/GenBank/DDBJ databases">
        <title>Genomic Encyclopedia of Type Strains, Phase IV (KMG-IV): sequencing the most valuable type-strain genomes for metagenomic binning, comparative biology and taxonomic classification.</title>
        <authorList>
            <person name="Goeker M."/>
        </authorList>
    </citation>
    <scope>NUCLEOTIDE SEQUENCE [LARGE SCALE GENOMIC DNA]</scope>
    <source>
        <strain evidence="4 5">DSM 25281</strain>
    </source>
</reference>
<organism evidence="4 5">
    <name type="scientific">Falsibacillus pallidus</name>
    <dbReference type="NCBI Taxonomy" id="493781"/>
    <lineage>
        <taxon>Bacteria</taxon>
        <taxon>Bacillati</taxon>
        <taxon>Bacillota</taxon>
        <taxon>Bacilli</taxon>
        <taxon>Bacillales</taxon>
        <taxon>Bacillaceae</taxon>
        <taxon>Falsibacillus</taxon>
    </lineage>
</organism>
<feature type="transmembrane region" description="Helical" evidence="1">
    <location>
        <begin position="57"/>
        <end position="90"/>
    </location>
</feature>
<name>A0A370GEQ9_9BACI</name>
<evidence type="ECO:0000259" key="2">
    <source>
        <dbReference type="Pfam" id="PF09922"/>
    </source>
</evidence>
<evidence type="ECO:0000313" key="4">
    <source>
        <dbReference type="EMBL" id="RDI42292.1"/>
    </source>
</evidence>
<accession>A0A370GEQ9</accession>
<comment type="caution">
    <text evidence="4">The sequence shown here is derived from an EMBL/GenBank/DDBJ whole genome shotgun (WGS) entry which is preliminary data.</text>
</comment>
<dbReference type="NCBIfam" id="NF040535">
    <property type="entry name" value="LiaF_C_term"/>
    <property type="match status" value="1"/>
</dbReference>
<feature type="domain" description="Cell wall-active antibiotics response LiaF-like C-terminal" evidence="2">
    <location>
        <begin position="129"/>
        <end position="242"/>
    </location>
</feature>
<keyword evidence="5" id="KW-1185">Reference proteome</keyword>
<dbReference type="AlphaFoldDB" id="A0A370GEQ9"/>
<keyword evidence="1" id="KW-0472">Membrane</keyword>
<dbReference type="PIRSF" id="PIRSF031509">
    <property type="entry name" value="Cell_wall_LiaF/YvqF"/>
    <property type="match status" value="1"/>
</dbReference>
<dbReference type="InterPro" id="IPR047793">
    <property type="entry name" value="LiaF_C"/>
</dbReference>
<dbReference type="Proteomes" id="UP000255326">
    <property type="component" value="Unassembled WGS sequence"/>
</dbReference>
<dbReference type="EMBL" id="QQAY01000005">
    <property type="protein sequence ID" value="RDI42292.1"/>
    <property type="molecule type" value="Genomic_DNA"/>
</dbReference>
<feature type="domain" description="DUF7649" evidence="3">
    <location>
        <begin position="10"/>
        <end position="90"/>
    </location>
</feature>
<protein>
    <submittedName>
        <fullName evidence="4">Lia operon protein LiaF</fullName>
    </submittedName>
</protein>
<keyword evidence="1" id="KW-1133">Transmembrane helix</keyword>
<keyword evidence="1" id="KW-0812">Transmembrane</keyword>
<gene>
    <name evidence="4" type="ORF">DFR59_105133</name>
</gene>
<dbReference type="RefSeq" id="WP_114745676.1">
    <property type="nucleotide sequence ID" value="NZ_QQAY01000005.1"/>
</dbReference>
<dbReference type="Pfam" id="PF09922">
    <property type="entry name" value="LiaF-like_C"/>
    <property type="match status" value="1"/>
</dbReference>
<evidence type="ECO:0000313" key="5">
    <source>
        <dbReference type="Proteomes" id="UP000255326"/>
    </source>
</evidence>
<proteinExistence type="predicted"/>
<dbReference type="OrthoDB" id="2351415at2"/>
<feature type="transmembrane region" description="Helical" evidence="1">
    <location>
        <begin position="12"/>
        <end position="45"/>
    </location>
</feature>
<sequence length="245" mass="27957">MMDKIKGDELSWIILIGILLLVFELSFHNGDAIFSLFVSGVLIYLGRKKRRDGKKRNFLFWIGIIILIVTIFNLITFRLLIIAIIGYVLIQFWMSKKRPEVIAPKINLEKTPIHQEKGFIKNPYIRNQWFGSQSTPDHSYEWEDINIQTGIGDTIIDLSNTVLPAGESIILIKNIVGNVKVLVPYETEVSIHHSVIAGSVSIFENEEPSVFNYCVQYRSEGFEMAGQRVKILTSMLVGNLEVKRS</sequence>
<dbReference type="InterPro" id="IPR024425">
    <property type="entry name" value="LiaF-like_C"/>
</dbReference>
<evidence type="ECO:0000259" key="3">
    <source>
        <dbReference type="Pfam" id="PF24661"/>
    </source>
</evidence>
<dbReference type="InterPro" id="IPR056066">
    <property type="entry name" value="DUF7649"/>
</dbReference>
<dbReference type="InterPro" id="IPR016975">
    <property type="entry name" value="Cell_wall_LiaF"/>
</dbReference>
<dbReference type="Pfam" id="PF24661">
    <property type="entry name" value="DUF7649"/>
    <property type="match status" value="1"/>
</dbReference>
<dbReference type="GO" id="GO:0016020">
    <property type="term" value="C:membrane"/>
    <property type="evidence" value="ECO:0007669"/>
    <property type="project" value="InterPro"/>
</dbReference>